<proteinExistence type="predicted"/>
<evidence type="ECO:0000313" key="1">
    <source>
        <dbReference type="EMBL" id="PWZ10252.1"/>
    </source>
</evidence>
<dbReference type="Proteomes" id="UP000251960">
    <property type="component" value="Chromosome 8"/>
</dbReference>
<name>A0A3L6DNH0_MAIZE</name>
<gene>
    <name evidence="1" type="ORF">Zm00014a_006532</name>
</gene>
<organism evidence="1">
    <name type="scientific">Zea mays</name>
    <name type="common">Maize</name>
    <dbReference type="NCBI Taxonomy" id="4577"/>
    <lineage>
        <taxon>Eukaryota</taxon>
        <taxon>Viridiplantae</taxon>
        <taxon>Streptophyta</taxon>
        <taxon>Embryophyta</taxon>
        <taxon>Tracheophyta</taxon>
        <taxon>Spermatophyta</taxon>
        <taxon>Magnoliopsida</taxon>
        <taxon>Liliopsida</taxon>
        <taxon>Poales</taxon>
        <taxon>Poaceae</taxon>
        <taxon>PACMAD clade</taxon>
        <taxon>Panicoideae</taxon>
        <taxon>Andropogonodae</taxon>
        <taxon>Andropogoneae</taxon>
        <taxon>Tripsacinae</taxon>
        <taxon>Zea</taxon>
    </lineage>
</organism>
<reference evidence="1" key="1">
    <citation type="journal article" date="2018" name="Nat. Genet.">
        <title>Extensive intraspecific gene order and gene structural variations between Mo17 and other maize genomes.</title>
        <authorList>
            <person name="Sun S."/>
            <person name="Zhou Y."/>
            <person name="Chen J."/>
            <person name="Shi J."/>
            <person name="Zhao H."/>
            <person name="Zhao H."/>
            <person name="Song W."/>
            <person name="Zhang M."/>
            <person name="Cui Y."/>
            <person name="Dong X."/>
            <person name="Liu H."/>
            <person name="Ma X."/>
            <person name="Jiao Y."/>
            <person name="Wang B."/>
            <person name="Wei X."/>
            <person name="Stein J.C."/>
            <person name="Glaubitz J.C."/>
            <person name="Lu F."/>
            <person name="Yu G."/>
            <person name="Liang C."/>
            <person name="Fengler K."/>
            <person name="Li B."/>
            <person name="Rafalski A."/>
            <person name="Schnable P.S."/>
            <person name="Ware D.H."/>
            <person name="Buckler E.S."/>
            <person name="Lai J."/>
        </authorList>
    </citation>
    <scope>NUCLEOTIDE SEQUENCE [LARGE SCALE GENOMIC DNA]</scope>
    <source>
        <tissue evidence="1">Seedling</tissue>
    </source>
</reference>
<sequence>SIKTKRCISSRYILKPNEQALGRSRLTL</sequence>
<dbReference type="AlphaFoldDB" id="A0A3L6DNH0"/>
<protein>
    <submittedName>
        <fullName evidence="1">Uncharacterized protein</fullName>
    </submittedName>
</protein>
<comment type="caution">
    <text evidence="1">The sequence shown here is derived from an EMBL/GenBank/DDBJ whole genome shotgun (WGS) entry which is preliminary data.</text>
</comment>
<feature type="non-terminal residue" evidence="1">
    <location>
        <position position="1"/>
    </location>
</feature>
<accession>A0A3L6DNH0</accession>
<dbReference type="EMBL" id="NCVQ01000009">
    <property type="protein sequence ID" value="PWZ10252.1"/>
    <property type="molecule type" value="Genomic_DNA"/>
</dbReference>